<dbReference type="AlphaFoldDB" id="A0A8K0NN31"/>
<keyword evidence="5" id="KW-0964">Secreted</keyword>
<name>A0A8K0NN31_9TREE</name>
<keyword evidence="12" id="KW-1185">Reference proteome</keyword>
<comment type="catalytic activity">
    <reaction evidence="1">
        <text>Random hydrolysis of (1-&gt;4)-beta-D-mannosidic linkages in mannans, galactomannans and glucomannans.</text>
        <dbReference type="EC" id="3.2.1.78"/>
    </reaction>
</comment>
<proteinExistence type="inferred from homology"/>
<evidence type="ECO:0000313" key="12">
    <source>
        <dbReference type="Proteomes" id="UP000812966"/>
    </source>
</evidence>
<reference evidence="11" key="1">
    <citation type="submission" date="2020-04" db="EMBL/GenBank/DDBJ databases">
        <title>Analysis of mating type loci in Filobasidium floriforme.</title>
        <authorList>
            <person name="Nowrousian M."/>
        </authorList>
    </citation>
    <scope>NUCLEOTIDE SEQUENCE</scope>
    <source>
        <strain evidence="11">CBS 6242</strain>
    </source>
</reference>
<keyword evidence="8" id="KW-0326">Glycosidase</keyword>
<organism evidence="11 12">
    <name type="scientific">Filobasidium floriforme</name>
    <dbReference type="NCBI Taxonomy" id="5210"/>
    <lineage>
        <taxon>Eukaryota</taxon>
        <taxon>Fungi</taxon>
        <taxon>Dikarya</taxon>
        <taxon>Basidiomycota</taxon>
        <taxon>Agaricomycotina</taxon>
        <taxon>Tremellomycetes</taxon>
        <taxon>Filobasidiales</taxon>
        <taxon>Filobasidiaceae</taxon>
        <taxon>Filobasidium</taxon>
    </lineage>
</organism>
<dbReference type="GO" id="GO:0016985">
    <property type="term" value="F:mannan endo-1,4-beta-mannosidase activity"/>
    <property type="evidence" value="ECO:0007669"/>
    <property type="project" value="UniProtKB-EC"/>
</dbReference>
<dbReference type="PANTHER" id="PTHR31451">
    <property type="match status" value="1"/>
</dbReference>
<dbReference type="InterPro" id="IPR001547">
    <property type="entry name" value="Glyco_hydro_5"/>
</dbReference>
<dbReference type="InterPro" id="IPR045053">
    <property type="entry name" value="MAN-like"/>
</dbReference>
<feature type="signal peptide" evidence="9">
    <location>
        <begin position="1"/>
        <end position="22"/>
    </location>
</feature>
<protein>
    <recommendedName>
        <fullName evidence="4">mannan endo-1,4-beta-mannosidase</fullName>
        <ecNumber evidence="4">3.2.1.78</ecNumber>
    </recommendedName>
</protein>
<gene>
    <name evidence="11" type="ORF">FFLO_06209</name>
</gene>
<accession>A0A8K0NN31</accession>
<dbReference type="Pfam" id="PF26410">
    <property type="entry name" value="GH5_mannosidase"/>
    <property type="match status" value="1"/>
</dbReference>
<evidence type="ECO:0000256" key="8">
    <source>
        <dbReference type="ARBA" id="ARBA00023295"/>
    </source>
</evidence>
<dbReference type="SUPFAM" id="SSF51445">
    <property type="entry name" value="(Trans)glycosidases"/>
    <property type="match status" value="1"/>
</dbReference>
<dbReference type="EMBL" id="JABELV010000188">
    <property type="protein sequence ID" value="KAG7528369.1"/>
    <property type="molecule type" value="Genomic_DNA"/>
</dbReference>
<comment type="subcellular location">
    <subcellularLocation>
        <location evidence="2">Secreted</location>
    </subcellularLocation>
</comment>
<feature type="domain" description="Glycoside hydrolase family 5" evidence="10">
    <location>
        <begin position="185"/>
        <end position="327"/>
    </location>
</feature>
<dbReference type="PANTHER" id="PTHR31451:SF39">
    <property type="entry name" value="MANNAN ENDO-1,4-BETA-MANNOSIDASE 1"/>
    <property type="match status" value="1"/>
</dbReference>
<dbReference type="EC" id="3.2.1.78" evidence="4"/>
<sequence length="518" mass="57540">MRSPTIKLSTLSLLSLTLTVTAAPYESHQRRWDASSLPPTGSTTLKPKKTSSGFLTAKAGKFYVGDELWTFATFNSPHLLTSDEFEVVDTFATLSAFGRPVTRTYTLGVSSINIPDEDAHINGWDETAGDWIYNEAKFQQMDMVMDVARQWGAKVIIPVINQDYGSPDSNYNGDWSDLIRFRYGLDSYNATKSIDFWTDPTMIEGYKLILNKFLKRTNTINGRVYGSDDTLGMIESGNEMNYNMTTGADTTRPPPGSWTVMAAEHCKSLAPNILFLDGSLARNNFTEQSFAPEALASPAVDIFSSHYYRNNPVAYDYRRITNDSTYITDHGKTFIVGEHGFYNETSQWDDFYRLLESTPTAGAMFWGLRPHSSASGFLVHGEGDGIYSYHAPGWSPAPAPQFDPLELPVIRKTYNTSFAVVDQDVPRYYPVPSAPMLNITDTSNGTTISLLGAPWANYYTVWSTVNGNGWEEYISIFYDNVQPGDANFTLPAGQAGDYAAKGVSVDLKEGPWSNVITI</sequence>
<evidence type="ECO:0000313" key="11">
    <source>
        <dbReference type="EMBL" id="KAG7528369.1"/>
    </source>
</evidence>
<evidence type="ECO:0000259" key="10">
    <source>
        <dbReference type="Pfam" id="PF26410"/>
    </source>
</evidence>
<evidence type="ECO:0000256" key="7">
    <source>
        <dbReference type="ARBA" id="ARBA00022801"/>
    </source>
</evidence>
<keyword evidence="6 9" id="KW-0732">Signal</keyword>
<evidence type="ECO:0000256" key="6">
    <source>
        <dbReference type="ARBA" id="ARBA00022729"/>
    </source>
</evidence>
<evidence type="ECO:0000256" key="3">
    <source>
        <dbReference type="ARBA" id="ARBA00005641"/>
    </source>
</evidence>
<evidence type="ECO:0000256" key="2">
    <source>
        <dbReference type="ARBA" id="ARBA00004613"/>
    </source>
</evidence>
<keyword evidence="7" id="KW-0378">Hydrolase</keyword>
<dbReference type="Gene3D" id="3.20.20.80">
    <property type="entry name" value="Glycosidases"/>
    <property type="match status" value="1"/>
</dbReference>
<evidence type="ECO:0000256" key="5">
    <source>
        <dbReference type="ARBA" id="ARBA00022525"/>
    </source>
</evidence>
<dbReference type="GO" id="GO:0005576">
    <property type="term" value="C:extracellular region"/>
    <property type="evidence" value="ECO:0007669"/>
    <property type="project" value="UniProtKB-SubCell"/>
</dbReference>
<evidence type="ECO:0000256" key="9">
    <source>
        <dbReference type="SAM" id="SignalP"/>
    </source>
</evidence>
<comment type="similarity">
    <text evidence="3">Belongs to the glycosyl hydrolase 5 (cellulase A) family.</text>
</comment>
<feature type="chain" id="PRO_5035461468" description="mannan endo-1,4-beta-mannosidase" evidence="9">
    <location>
        <begin position="23"/>
        <end position="518"/>
    </location>
</feature>
<dbReference type="Proteomes" id="UP000812966">
    <property type="component" value="Unassembled WGS sequence"/>
</dbReference>
<comment type="caution">
    <text evidence="11">The sequence shown here is derived from an EMBL/GenBank/DDBJ whole genome shotgun (WGS) entry which is preliminary data.</text>
</comment>
<evidence type="ECO:0000256" key="4">
    <source>
        <dbReference type="ARBA" id="ARBA00012706"/>
    </source>
</evidence>
<dbReference type="InterPro" id="IPR017853">
    <property type="entry name" value="GH"/>
</dbReference>
<evidence type="ECO:0000256" key="1">
    <source>
        <dbReference type="ARBA" id="ARBA00001678"/>
    </source>
</evidence>